<dbReference type="Proteomes" id="UP000271098">
    <property type="component" value="Unassembled WGS sequence"/>
</dbReference>
<keyword evidence="2" id="KW-1185">Reference proteome</keyword>
<proteinExistence type="predicted"/>
<dbReference type="OrthoDB" id="411211at2759"/>
<organism evidence="3">
    <name type="scientific">Gongylonema pulchrum</name>
    <dbReference type="NCBI Taxonomy" id="637853"/>
    <lineage>
        <taxon>Eukaryota</taxon>
        <taxon>Metazoa</taxon>
        <taxon>Ecdysozoa</taxon>
        <taxon>Nematoda</taxon>
        <taxon>Chromadorea</taxon>
        <taxon>Rhabditida</taxon>
        <taxon>Spirurina</taxon>
        <taxon>Spiruromorpha</taxon>
        <taxon>Spiruroidea</taxon>
        <taxon>Gongylonematidae</taxon>
        <taxon>Gongylonema</taxon>
    </lineage>
</organism>
<name>A0A183DHX4_9BILA</name>
<accession>A0A183DHX4</accession>
<reference evidence="3" key="1">
    <citation type="submission" date="2016-06" db="UniProtKB">
        <authorList>
            <consortium name="WormBaseParasite"/>
        </authorList>
    </citation>
    <scope>IDENTIFICATION</scope>
</reference>
<dbReference type="InterPro" id="IPR005373">
    <property type="entry name" value="PHAF1"/>
</dbReference>
<dbReference type="Pfam" id="PF03676">
    <property type="entry name" value="PHAF1"/>
    <property type="match status" value="1"/>
</dbReference>
<dbReference type="WBParaSite" id="GPUH_0000832401-mRNA-1">
    <property type="protein sequence ID" value="GPUH_0000832401-mRNA-1"/>
    <property type="gene ID" value="GPUH_0000832401"/>
</dbReference>
<protein>
    <submittedName>
        <fullName evidence="3">Ovule protein</fullName>
    </submittedName>
</protein>
<evidence type="ECO:0000313" key="1">
    <source>
        <dbReference type="EMBL" id="VDK61794.1"/>
    </source>
</evidence>
<evidence type="ECO:0000313" key="2">
    <source>
        <dbReference type="Proteomes" id="UP000271098"/>
    </source>
</evidence>
<gene>
    <name evidence="1" type="ORF">GPUH_LOCUS8314</name>
</gene>
<dbReference type="AlphaFoldDB" id="A0A183DHX4"/>
<dbReference type="EMBL" id="UYRT01023895">
    <property type="protein sequence ID" value="VDK61794.1"/>
    <property type="molecule type" value="Genomic_DNA"/>
</dbReference>
<sequence>MVNATGLGSLQFKTHSPPLLSKMSIYSGSYASPGPPQISSASVCGVICPDPLVPSVKSISNGKRISGLFFTFLAETPLEDNSSRKQTYGLRTVERTVSF</sequence>
<evidence type="ECO:0000313" key="3">
    <source>
        <dbReference type="WBParaSite" id="GPUH_0000832401-mRNA-1"/>
    </source>
</evidence>
<reference evidence="1 2" key="2">
    <citation type="submission" date="2018-11" db="EMBL/GenBank/DDBJ databases">
        <authorList>
            <consortium name="Pathogen Informatics"/>
        </authorList>
    </citation>
    <scope>NUCLEOTIDE SEQUENCE [LARGE SCALE GENOMIC DNA]</scope>
</reference>